<dbReference type="InterPro" id="IPR027417">
    <property type="entry name" value="P-loop_NTPase"/>
</dbReference>
<dbReference type="GO" id="GO:0003677">
    <property type="term" value="F:DNA binding"/>
    <property type="evidence" value="ECO:0007669"/>
    <property type="project" value="InterPro"/>
</dbReference>
<dbReference type="GO" id="GO:0000724">
    <property type="term" value="P:double-strand break repair via homologous recombination"/>
    <property type="evidence" value="ECO:0007669"/>
    <property type="project" value="TreeGrafter"/>
</dbReference>
<dbReference type="PANTHER" id="PTHR13710">
    <property type="entry name" value="DNA HELICASE RECQ FAMILY MEMBER"/>
    <property type="match status" value="1"/>
</dbReference>
<dbReference type="GO" id="GO:0005737">
    <property type="term" value="C:cytoplasm"/>
    <property type="evidence" value="ECO:0007669"/>
    <property type="project" value="TreeGrafter"/>
</dbReference>
<dbReference type="PANTHER" id="PTHR13710:SF154">
    <property type="entry name" value="RECQ HELICASE, PUTATIVE (AFU_ORTHOLOGUE AFUA_6G14720)-RELATED"/>
    <property type="match status" value="1"/>
</dbReference>
<proteinExistence type="inferred from homology"/>
<evidence type="ECO:0000256" key="1">
    <source>
        <dbReference type="ARBA" id="ARBA00005446"/>
    </source>
</evidence>
<dbReference type="Gene3D" id="3.40.50.300">
    <property type="entry name" value="P-loop containing nucleotide triphosphate hydrolases"/>
    <property type="match status" value="2"/>
</dbReference>
<gene>
    <name evidence="5" type="ORF">QBC46DRAFT_367343</name>
</gene>
<reference evidence="6" key="1">
    <citation type="journal article" date="2023" name="Mol. Phylogenet. Evol.">
        <title>Genome-scale phylogeny and comparative genomics of the fungal order Sordariales.</title>
        <authorList>
            <person name="Hensen N."/>
            <person name="Bonometti L."/>
            <person name="Westerberg I."/>
            <person name="Brannstrom I.O."/>
            <person name="Guillou S."/>
            <person name="Cros-Aarteil S."/>
            <person name="Calhoun S."/>
            <person name="Haridas S."/>
            <person name="Kuo A."/>
            <person name="Mondo S."/>
            <person name="Pangilinan J."/>
            <person name="Riley R."/>
            <person name="LaButti K."/>
            <person name="Andreopoulos B."/>
            <person name="Lipzen A."/>
            <person name="Chen C."/>
            <person name="Yan M."/>
            <person name="Daum C."/>
            <person name="Ng V."/>
            <person name="Clum A."/>
            <person name="Steindorff A."/>
            <person name="Ohm R.A."/>
            <person name="Martin F."/>
            <person name="Silar P."/>
            <person name="Natvig D.O."/>
            <person name="Lalanne C."/>
            <person name="Gautier V."/>
            <person name="Ament-Velasquez S.L."/>
            <person name="Kruys A."/>
            <person name="Hutchinson M.I."/>
            <person name="Powell A.J."/>
            <person name="Barry K."/>
            <person name="Miller A.N."/>
            <person name="Grigoriev I.V."/>
            <person name="Debuchy R."/>
            <person name="Gladieux P."/>
            <person name="Hiltunen Thoren M."/>
            <person name="Johannesson H."/>
        </authorList>
    </citation>
    <scope>NUCLEOTIDE SEQUENCE [LARGE SCALE GENOMIC DNA]</scope>
    <source>
        <strain evidence="6">CBS 340.73</strain>
    </source>
</reference>
<dbReference type="AlphaFoldDB" id="A0AAN6MYL6"/>
<dbReference type="GO" id="GO:0043138">
    <property type="term" value="F:3'-5' DNA helicase activity"/>
    <property type="evidence" value="ECO:0007669"/>
    <property type="project" value="UniProtKB-EC"/>
</dbReference>
<evidence type="ECO:0000256" key="2">
    <source>
        <dbReference type="ARBA" id="ARBA00034617"/>
    </source>
</evidence>
<dbReference type="EC" id="5.6.2.4" evidence="3"/>
<dbReference type="SMART" id="SM00490">
    <property type="entry name" value="HELICc"/>
    <property type="match status" value="1"/>
</dbReference>
<name>A0AAN6MYL6_9PEZI</name>
<protein>
    <recommendedName>
        <fullName evidence="3">DNA 3'-5' helicase</fullName>
        <ecNumber evidence="3">5.6.2.4</ecNumber>
    </recommendedName>
</protein>
<evidence type="ECO:0000259" key="4">
    <source>
        <dbReference type="PROSITE" id="PS51194"/>
    </source>
</evidence>
<evidence type="ECO:0000313" key="5">
    <source>
        <dbReference type="EMBL" id="KAK3935784.1"/>
    </source>
</evidence>
<dbReference type="InterPro" id="IPR001650">
    <property type="entry name" value="Helicase_C-like"/>
</dbReference>
<feature type="domain" description="Helicase C-terminal" evidence="4">
    <location>
        <begin position="463"/>
        <end position="600"/>
    </location>
</feature>
<comment type="catalytic activity">
    <reaction evidence="2">
        <text>Couples ATP hydrolysis with the unwinding of duplex DNA by translocating in the 3'-5' direction.</text>
        <dbReference type="EC" id="5.6.2.4"/>
    </reaction>
</comment>
<dbReference type="EMBL" id="MU853907">
    <property type="protein sequence ID" value="KAK3935784.1"/>
    <property type="molecule type" value="Genomic_DNA"/>
</dbReference>
<dbReference type="GO" id="GO:0009378">
    <property type="term" value="F:four-way junction helicase activity"/>
    <property type="evidence" value="ECO:0007669"/>
    <property type="project" value="TreeGrafter"/>
</dbReference>
<dbReference type="SUPFAM" id="SSF56349">
    <property type="entry name" value="DNA breaking-rejoining enzymes"/>
    <property type="match status" value="1"/>
</dbReference>
<evidence type="ECO:0000313" key="6">
    <source>
        <dbReference type="Proteomes" id="UP001303473"/>
    </source>
</evidence>
<dbReference type="Proteomes" id="UP001303473">
    <property type="component" value="Unassembled WGS sequence"/>
</dbReference>
<comment type="similarity">
    <text evidence="1">Belongs to the helicase family. RecQ subfamily.</text>
</comment>
<organism evidence="5 6">
    <name type="scientific">Diplogelasinospora grovesii</name>
    <dbReference type="NCBI Taxonomy" id="303347"/>
    <lineage>
        <taxon>Eukaryota</taxon>
        <taxon>Fungi</taxon>
        <taxon>Dikarya</taxon>
        <taxon>Ascomycota</taxon>
        <taxon>Pezizomycotina</taxon>
        <taxon>Sordariomycetes</taxon>
        <taxon>Sordariomycetidae</taxon>
        <taxon>Sordariales</taxon>
        <taxon>Diplogelasinosporaceae</taxon>
        <taxon>Diplogelasinospora</taxon>
    </lineage>
</organism>
<dbReference type="Pfam" id="PF00271">
    <property type="entry name" value="Helicase_C"/>
    <property type="match status" value="1"/>
</dbReference>
<dbReference type="SUPFAM" id="SSF52540">
    <property type="entry name" value="P-loop containing nucleoside triphosphate hydrolases"/>
    <property type="match status" value="1"/>
</dbReference>
<keyword evidence="6" id="KW-1185">Reference proteome</keyword>
<sequence>MLQTYFTAKGRINYFIVAKGRAKGEESREAGNGTAPEEELFVKLEQDMDKAARDLEEQAGTLSRTGFPAHLRGLRDEEIKALYALPPKRVLDGGDNLNLDEFKGSWLTDVRNAEVLQEFLKRMAVLIHVAPAPPLRSPELLSVTCNNTARWRHVFIWEKMVMVYEQSGAGRDNIRFLPKAIGDLLLMYVARPGALLSPYLWSRLGGEAWKDGTVSSCLRKACARAGVPQFQVAWWRQVAASITKEKFSAKERANFDLEDMACEDIGDEADLTDLAGMSNHTVHTFNHAYAGTTTLTMTVLLHRGYRASASWRNLFRLDHILKVGVKSYVWSPGSSRSAPLIIVSAEAACTPGFLEYAHRLVDRQKLDRIFIDECHLTITAGDYRPCMSQLGWYVRQVRTQTVWLTATLPPVMQELLIEHNKLVRPHMVRESTNRPNIRYIVQREKGKCTLIQRAAGLVRSCWERQDLFKSDRDKIILYCQTKELVAKLADLLGCLSYTSESGTEEEKEAIIQQWLGATGPPAIIATSALGVGFDYPHVRWVIHVGAPGLMTDFSQESGRAGRDGRKAESIVLLSAAWKPQLDQHLGPDKESMQLYLTQQHCSRGVMSQFLDMRPDWWWCMEGDELCGVCPALHAEARPGDLEFRFPQKEEEEEMIFTGPEEVLRQDQIHDEALSRYERDLETMTGCCLYCRVEGRPFEHKPMACSRRTHWIQAKKEALRTRRKEGKDWMKRYLVCWKCYQPQEICHKCRFPDMVMPLCYGAFCRPDRTRWFRKHFQQTFKTQQEYMLWLGETASLGGNKCIQANRVAALVLAELG</sequence>
<dbReference type="PROSITE" id="PS51194">
    <property type="entry name" value="HELICASE_CTER"/>
    <property type="match status" value="1"/>
</dbReference>
<dbReference type="InterPro" id="IPR011010">
    <property type="entry name" value="DNA_brk_join_enz"/>
</dbReference>
<evidence type="ECO:0000256" key="3">
    <source>
        <dbReference type="ARBA" id="ARBA00034808"/>
    </source>
</evidence>
<comment type="caution">
    <text evidence="5">The sequence shown here is derived from an EMBL/GenBank/DDBJ whole genome shotgun (WGS) entry which is preliminary data.</text>
</comment>
<accession>A0AAN6MYL6</accession>
<dbReference type="GO" id="GO:0005694">
    <property type="term" value="C:chromosome"/>
    <property type="evidence" value="ECO:0007669"/>
    <property type="project" value="TreeGrafter"/>
</dbReference>